<evidence type="ECO:0000256" key="3">
    <source>
        <dbReference type="ARBA" id="ARBA00022691"/>
    </source>
</evidence>
<evidence type="ECO:0000259" key="5">
    <source>
        <dbReference type="Pfam" id="PF08241"/>
    </source>
</evidence>
<dbReference type="InterPro" id="IPR013216">
    <property type="entry name" value="Methyltransf_11"/>
</dbReference>
<dbReference type="InterPro" id="IPR029063">
    <property type="entry name" value="SAM-dependent_MTases_sf"/>
</dbReference>
<feature type="region of interest" description="SAM motif I" evidence="4">
    <location>
        <begin position="90"/>
        <end position="99"/>
    </location>
</feature>
<dbReference type="Proteomes" id="UP000562929">
    <property type="component" value="Unassembled WGS sequence"/>
</dbReference>
<dbReference type="PANTHER" id="PTHR44068:SF11">
    <property type="entry name" value="GERANYL DIPHOSPHATE 2-C-METHYLTRANSFERASE"/>
    <property type="match status" value="1"/>
</dbReference>
<dbReference type="GO" id="GO:0032259">
    <property type="term" value="P:methylation"/>
    <property type="evidence" value="ECO:0007669"/>
    <property type="project" value="UniProtKB-UniRule"/>
</dbReference>
<name>A0A8H4QCM5_9HYPO</name>
<keyword evidence="1 4" id="KW-0489">Methyltransferase</keyword>
<feature type="region of interest" description="SAM motif III" evidence="4">
    <location>
        <begin position="200"/>
        <end position="209"/>
    </location>
</feature>
<dbReference type="CDD" id="cd02440">
    <property type="entry name" value="AdoMet_MTases"/>
    <property type="match status" value="1"/>
</dbReference>
<comment type="caution">
    <text evidence="6">The sequence shown here is derived from an EMBL/GenBank/DDBJ whole genome shotgun (WGS) entry which is preliminary data.</text>
</comment>
<comment type="similarity">
    <text evidence="4">Belongs to the class I-like SAM-binding methyltransferase superfamily. gTMT family.</text>
</comment>
<evidence type="ECO:0000256" key="1">
    <source>
        <dbReference type="ARBA" id="ARBA00022603"/>
    </source>
</evidence>
<organism evidence="6 7">
    <name type="scientific">Ophiocordyceps camponoti-floridani</name>
    <dbReference type="NCBI Taxonomy" id="2030778"/>
    <lineage>
        <taxon>Eukaryota</taxon>
        <taxon>Fungi</taxon>
        <taxon>Dikarya</taxon>
        <taxon>Ascomycota</taxon>
        <taxon>Pezizomycotina</taxon>
        <taxon>Sordariomycetes</taxon>
        <taxon>Hypocreomycetidae</taxon>
        <taxon>Hypocreales</taxon>
        <taxon>Ophiocordycipitaceae</taxon>
        <taxon>Ophiocordyceps</taxon>
    </lineage>
</organism>
<gene>
    <name evidence="6" type="ORF">GQ602_000684</name>
</gene>
<dbReference type="Pfam" id="PF08241">
    <property type="entry name" value="Methyltransf_11"/>
    <property type="match status" value="1"/>
</dbReference>
<sequence>MSAPESSTPLSRQYEMQLGQPHEEMEALKGKIKQHYDIASDSYLDIWGEHIHHGYWPTPESEAKDSKETAELNLVKLLLSISKLEINASVLDVGCGVGGSARHLASQLGCNVTGITISSRQVELAYKLSEAEAGGDAESAVDGNSVRLGSGKVRFLEMDAETMADHFGRGEAGTFDVVWIVEALSHFPNKALFFENAFRVLRPGGKLVLADWFKADGLDAEALRNEIKPIEDGMLLPPLCTQMDYVQLAKTTGLAVFAEPMDISNQVRKTWDLTWSMIQKPSLWQFALSHGRDALAFLQSFRAMRSGYYKGSFRYAVMTFQKPEA</sequence>
<proteinExistence type="inferred from homology"/>
<keyword evidence="3 4" id="KW-0949">S-adenosyl-L-methionine</keyword>
<dbReference type="InterPro" id="IPR050447">
    <property type="entry name" value="Erg6_SMT_methyltransf"/>
</dbReference>
<protein>
    <submittedName>
        <fullName evidence="6">Gamma-tocopherol methyltransferase</fullName>
    </submittedName>
</protein>
<evidence type="ECO:0000313" key="7">
    <source>
        <dbReference type="Proteomes" id="UP000562929"/>
    </source>
</evidence>
<evidence type="ECO:0000256" key="4">
    <source>
        <dbReference type="PROSITE-ProRule" id="PRU00914"/>
    </source>
</evidence>
<dbReference type="PROSITE" id="PS51581">
    <property type="entry name" value="SAM_GTMT"/>
    <property type="match status" value="1"/>
</dbReference>
<dbReference type="SUPFAM" id="SSF53335">
    <property type="entry name" value="S-adenosyl-L-methionine-dependent methyltransferases"/>
    <property type="match status" value="1"/>
</dbReference>
<reference evidence="6 7" key="1">
    <citation type="journal article" date="2020" name="G3 (Bethesda)">
        <title>Genetic Underpinnings of Host Manipulation by Ophiocordyceps as Revealed by Comparative Transcriptomics.</title>
        <authorList>
            <person name="Will I."/>
            <person name="Das B."/>
            <person name="Trinh T."/>
            <person name="Brachmann A."/>
            <person name="Ohm R.A."/>
            <person name="de Bekker C."/>
        </authorList>
    </citation>
    <scope>NUCLEOTIDE SEQUENCE [LARGE SCALE GENOMIC DNA]</scope>
    <source>
        <strain evidence="6 7">EC05</strain>
    </source>
</reference>
<evidence type="ECO:0000256" key="2">
    <source>
        <dbReference type="ARBA" id="ARBA00022679"/>
    </source>
</evidence>
<accession>A0A8H4QCM5</accession>
<comment type="caution">
    <text evidence="4">Lacks conserved residue(s) required for the propagation of feature annotation.</text>
</comment>
<dbReference type="InterPro" id="IPR025774">
    <property type="entry name" value="PiNMT-like"/>
</dbReference>
<feature type="domain" description="Methyltransferase type 11" evidence="5">
    <location>
        <begin position="91"/>
        <end position="209"/>
    </location>
</feature>
<dbReference type="GO" id="GO:0008757">
    <property type="term" value="F:S-adenosylmethionine-dependent methyltransferase activity"/>
    <property type="evidence" value="ECO:0007669"/>
    <property type="project" value="InterPro"/>
</dbReference>
<dbReference type="EMBL" id="JAACLJ010000001">
    <property type="protein sequence ID" value="KAF4595071.1"/>
    <property type="molecule type" value="Genomic_DNA"/>
</dbReference>
<dbReference type="OrthoDB" id="506498at2759"/>
<dbReference type="PANTHER" id="PTHR44068">
    <property type="entry name" value="ZGC:194242"/>
    <property type="match status" value="1"/>
</dbReference>
<keyword evidence="2 4" id="KW-0808">Transferase</keyword>
<dbReference type="AlphaFoldDB" id="A0A8H4QCM5"/>
<evidence type="ECO:0000313" key="6">
    <source>
        <dbReference type="EMBL" id="KAF4595071.1"/>
    </source>
</evidence>
<dbReference type="Gene3D" id="3.40.50.150">
    <property type="entry name" value="Vaccinia Virus protein VP39"/>
    <property type="match status" value="1"/>
</dbReference>
<keyword evidence="7" id="KW-1185">Reference proteome</keyword>